<reference evidence="11" key="1">
    <citation type="submission" date="2024-05" db="EMBL/GenBank/DDBJ databases">
        <title>Planctomycetes of the genus Singulisphaera possess chitinolytic capabilities.</title>
        <authorList>
            <person name="Ivanova A."/>
        </authorList>
    </citation>
    <scope>NUCLEOTIDE SEQUENCE</scope>
    <source>
        <strain evidence="11">Ch08T</strain>
    </source>
</reference>
<evidence type="ECO:0000256" key="2">
    <source>
        <dbReference type="ARBA" id="ARBA00022475"/>
    </source>
</evidence>
<organism evidence="11">
    <name type="scientific">Singulisphaera sp. Ch08</name>
    <dbReference type="NCBI Taxonomy" id="3120278"/>
    <lineage>
        <taxon>Bacteria</taxon>
        <taxon>Pseudomonadati</taxon>
        <taxon>Planctomycetota</taxon>
        <taxon>Planctomycetia</taxon>
        <taxon>Isosphaerales</taxon>
        <taxon>Isosphaeraceae</taxon>
        <taxon>Singulisphaera</taxon>
    </lineage>
</organism>
<dbReference type="PANTHER" id="PTHR33908">
    <property type="entry name" value="MANNOSYLTRANSFERASE YKCB-RELATED"/>
    <property type="match status" value="1"/>
</dbReference>
<feature type="compositionally biased region" description="Pro residues" evidence="8">
    <location>
        <begin position="18"/>
        <end position="29"/>
    </location>
</feature>
<dbReference type="AlphaFoldDB" id="A0AAU7CS34"/>
<evidence type="ECO:0000256" key="4">
    <source>
        <dbReference type="ARBA" id="ARBA00022679"/>
    </source>
</evidence>
<protein>
    <submittedName>
        <fullName evidence="11">Glycosyltransferase family 39 protein</fullName>
        <ecNumber evidence="11">2.4.-.-</ecNumber>
    </submittedName>
</protein>
<feature type="transmembrane region" description="Helical" evidence="9">
    <location>
        <begin position="194"/>
        <end position="212"/>
    </location>
</feature>
<keyword evidence="7 9" id="KW-0472">Membrane</keyword>
<dbReference type="GO" id="GO:0005886">
    <property type="term" value="C:plasma membrane"/>
    <property type="evidence" value="ECO:0007669"/>
    <property type="project" value="UniProtKB-SubCell"/>
</dbReference>
<evidence type="ECO:0000256" key="1">
    <source>
        <dbReference type="ARBA" id="ARBA00004651"/>
    </source>
</evidence>
<gene>
    <name evidence="11" type="ORF">V5E97_17170</name>
</gene>
<evidence type="ECO:0000256" key="9">
    <source>
        <dbReference type="SAM" id="Phobius"/>
    </source>
</evidence>
<dbReference type="EMBL" id="CP155447">
    <property type="protein sequence ID" value="XBH07697.1"/>
    <property type="molecule type" value="Genomic_DNA"/>
</dbReference>
<sequence>MSRRPKQRPQAPVNEPASSPPPSPLPTPPAGETFWNRRKQILAVVLLLVVHLTLAVRSLVEENPTIDEVIHLPAGITYWQTGKFGLYHHNPPLIKLVAALPVLAMRGVEVPYNDPSWQNEPQNKAVFAHVFQRDNARQYFELFSRARLVMPLFSVLGGLVIFIWSKRLYGPGAGLLSLTLWLLCPNILAHCRLVTTDVGSASLGVLATYVFWRTLQQPTWWRAALAGLCLGLAQLSKFSMVLLYGLWPLIGFLHLFTGTDQGTLARRVGRNLGKGLLIVGLSVLVINVGYGFEGVGIPLGQHEFLSQTLTRPVTPGKWRPPSPDPLINALHQRRVNRFRETWLEHLPVPFPKHYVLGFDDQKFEAEGVPANLFNPQIQSDEVEGYPVYLNGEVRQKSWWYYYLLTLVYKVPEGTWALFLASVAILVASRRSRASWFDEITVLALPVIVILVMSVLTNINLGLRYVLASFPFVFISIGKVVPWATGLKDRVSRRAAKAFLGVSLAATLAATLVITPHYLAYFNWVSGGASNGSSHLIDSNIDWGQDLVGLRRWLQTHAPDEPVGLAYFGQINPNIFLFRSEGGFPWFLPPPRPGTIRDDELPPRYRKRGLEGLKFEPGLYAVSATLLQGLPWRVYDDELPRWLPRSVWAKGFDYFKELKPIDQIGHSILLYRVTPDQAEMLSRHWPARAVKDLGDRRQ</sequence>
<evidence type="ECO:0000259" key="10">
    <source>
        <dbReference type="Pfam" id="PF13231"/>
    </source>
</evidence>
<evidence type="ECO:0000313" key="11">
    <source>
        <dbReference type="EMBL" id="XBH07697.1"/>
    </source>
</evidence>
<dbReference type="PANTHER" id="PTHR33908:SF11">
    <property type="entry name" value="MEMBRANE PROTEIN"/>
    <property type="match status" value="1"/>
</dbReference>
<proteinExistence type="predicted"/>
<keyword evidence="5 9" id="KW-0812">Transmembrane</keyword>
<feature type="transmembrane region" description="Helical" evidence="9">
    <location>
        <begin position="399"/>
        <end position="427"/>
    </location>
</feature>
<feature type="region of interest" description="Disordered" evidence="8">
    <location>
        <begin position="1"/>
        <end position="31"/>
    </location>
</feature>
<dbReference type="InterPro" id="IPR038731">
    <property type="entry name" value="RgtA/B/C-like"/>
</dbReference>
<evidence type="ECO:0000256" key="3">
    <source>
        <dbReference type="ARBA" id="ARBA00022676"/>
    </source>
</evidence>
<feature type="transmembrane region" description="Helical" evidence="9">
    <location>
        <begin position="439"/>
        <end position="458"/>
    </location>
</feature>
<keyword evidence="2" id="KW-1003">Cell membrane</keyword>
<feature type="transmembrane region" description="Helical" evidence="9">
    <location>
        <begin position="497"/>
        <end position="518"/>
    </location>
</feature>
<evidence type="ECO:0000256" key="7">
    <source>
        <dbReference type="ARBA" id="ARBA00023136"/>
    </source>
</evidence>
<dbReference type="Pfam" id="PF13231">
    <property type="entry name" value="PMT_2"/>
    <property type="match status" value="1"/>
</dbReference>
<name>A0AAU7CS34_9BACT</name>
<evidence type="ECO:0000256" key="5">
    <source>
        <dbReference type="ARBA" id="ARBA00022692"/>
    </source>
</evidence>
<evidence type="ECO:0000256" key="8">
    <source>
        <dbReference type="SAM" id="MobiDB-lite"/>
    </source>
</evidence>
<feature type="transmembrane region" description="Helical" evidence="9">
    <location>
        <begin position="241"/>
        <end position="259"/>
    </location>
</feature>
<dbReference type="EC" id="2.4.-.-" evidence="11"/>
<dbReference type="GO" id="GO:0009103">
    <property type="term" value="P:lipopolysaccharide biosynthetic process"/>
    <property type="evidence" value="ECO:0007669"/>
    <property type="project" value="UniProtKB-ARBA"/>
</dbReference>
<keyword evidence="3 11" id="KW-0328">Glycosyltransferase</keyword>
<feature type="domain" description="Glycosyltransferase RgtA/B/C/D-like" evidence="10">
    <location>
        <begin position="146"/>
        <end position="244"/>
    </location>
</feature>
<keyword evidence="4 11" id="KW-0808">Transferase</keyword>
<dbReference type="GO" id="GO:0016763">
    <property type="term" value="F:pentosyltransferase activity"/>
    <property type="evidence" value="ECO:0007669"/>
    <property type="project" value="TreeGrafter"/>
</dbReference>
<keyword evidence="6 9" id="KW-1133">Transmembrane helix</keyword>
<feature type="transmembrane region" description="Helical" evidence="9">
    <location>
        <begin position="148"/>
        <end position="165"/>
    </location>
</feature>
<evidence type="ECO:0000256" key="6">
    <source>
        <dbReference type="ARBA" id="ARBA00022989"/>
    </source>
</evidence>
<accession>A0AAU7CS34</accession>
<feature type="transmembrane region" description="Helical" evidence="9">
    <location>
        <begin position="271"/>
        <end position="292"/>
    </location>
</feature>
<feature type="transmembrane region" description="Helical" evidence="9">
    <location>
        <begin position="464"/>
        <end position="485"/>
    </location>
</feature>
<dbReference type="RefSeq" id="WP_406700536.1">
    <property type="nucleotide sequence ID" value="NZ_CP155447.1"/>
</dbReference>
<comment type="subcellular location">
    <subcellularLocation>
        <location evidence="1">Cell membrane</location>
        <topology evidence="1">Multi-pass membrane protein</topology>
    </subcellularLocation>
</comment>
<feature type="transmembrane region" description="Helical" evidence="9">
    <location>
        <begin position="172"/>
        <end position="188"/>
    </location>
</feature>
<dbReference type="InterPro" id="IPR050297">
    <property type="entry name" value="LipidA_mod_glycosyltrf_83"/>
</dbReference>